<evidence type="ECO:0000313" key="38">
    <source>
        <dbReference type="RefSeq" id="XP_060673569.1"/>
    </source>
</evidence>
<keyword evidence="2" id="KW-0677">Repeat</keyword>
<evidence type="ECO:0000313" key="15">
    <source>
        <dbReference type="RefSeq" id="XP_060673546.1"/>
    </source>
</evidence>
<evidence type="ECO:0000313" key="47">
    <source>
        <dbReference type="RefSeq" id="XP_060673578.1"/>
    </source>
</evidence>
<dbReference type="InterPro" id="IPR032675">
    <property type="entry name" value="LRR_dom_sf"/>
</dbReference>
<dbReference type="InterPro" id="IPR036388">
    <property type="entry name" value="WH-like_DNA-bd_sf"/>
</dbReference>
<dbReference type="InterPro" id="IPR002182">
    <property type="entry name" value="NB-ARC"/>
</dbReference>
<evidence type="ECO:0000313" key="42">
    <source>
        <dbReference type="RefSeq" id="XP_060673573.1"/>
    </source>
</evidence>
<evidence type="ECO:0000313" key="34">
    <source>
        <dbReference type="RefSeq" id="XP_060673565.1"/>
    </source>
</evidence>
<dbReference type="RefSeq" id="XP_060673543.1">
    <property type="nucleotide sequence ID" value="XM_060817560.1"/>
</dbReference>
<evidence type="ECO:0000313" key="48">
    <source>
        <dbReference type="RefSeq" id="XP_060673579.1"/>
    </source>
</evidence>
<evidence type="ECO:0000259" key="7">
    <source>
        <dbReference type="Pfam" id="PF18052"/>
    </source>
</evidence>
<evidence type="ECO:0000313" key="10">
    <source>
        <dbReference type="Proteomes" id="UP001652623"/>
    </source>
</evidence>
<evidence type="ECO:0000313" key="32">
    <source>
        <dbReference type="RefSeq" id="XP_060673563.1"/>
    </source>
</evidence>
<dbReference type="RefSeq" id="XP_060673571.1">
    <property type="nucleotide sequence ID" value="XM_060817588.1"/>
</dbReference>
<dbReference type="GeneID" id="112490010"/>
<dbReference type="PANTHER" id="PTHR36766">
    <property type="entry name" value="PLANT BROAD-SPECTRUM MILDEW RESISTANCE PROTEIN RPW8"/>
    <property type="match status" value="1"/>
</dbReference>
<dbReference type="RefSeq" id="XP_060673576.1">
    <property type="nucleotide sequence ID" value="XM_060817593.1"/>
</dbReference>
<dbReference type="InterPro" id="IPR027417">
    <property type="entry name" value="P-loop_NTPase"/>
</dbReference>
<dbReference type="InterPro" id="IPR056789">
    <property type="entry name" value="LRR_R13L1-DRL21"/>
</dbReference>
<evidence type="ECO:0000259" key="8">
    <source>
        <dbReference type="Pfam" id="PF23559"/>
    </source>
</evidence>
<evidence type="ECO:0000313" key="46">
    <source>
        <dbReference type="RefSeq" id="XP_060673577.1"/>
    </source>
</evidence>
<dbReference type="RefSeq" id="XP_060673565.1">
    <property type="nucleotide sequence ID" value="XM_060817582.1"/>
</dbReference>
<dbReference type="PANTHER" id="PTHR36766:SF38">
    <property type="entry name" value="DISEASE RESISTANCE PROTEIN RGA3"/>
    <property type="match status" value="1"/>
</dbReference>
<dbReference type="RefSeq" id="XP_060673542.1">
    <property type="nucleotide sequence ID" value="XM_060817559.1"/>
</dbReference>
<dbReference type="RefSeq" id="XP_060673583.1">
    <property type="nucleotide sequence ID" value="XM_060817600.1"/>
</dbReference>
<dbReference type="InterPro" id="IPR041118">
    <property type="entry name" value="Rx_N"/>
</dbReference>
<evidence type="ECO:0000259" key="6">
    <source>
        <dbReference type="Pfam" id="PF00931"/>
    </source>
</evidence>
<evidence type="ECO:0000313" key="26">
    <source>
        <dbReference type="RefSeq" id="XP_060673557.1"/>
    </source>
</evidence>
<feature type="domain" description="Disease resistance N-terminal" evidence="7">
    <location>
        <begin position="11"/>
        <end position="97"/>
    </location>
</feature>
<keyword evidence="3" id="KW-0547">Nucleotide-binding</keyword>
<evidence type="ECO:0000313" key="17">
    <source>
        <dbReference type="RefSeq" id="XP_060673548.1"/>
    </source>
</evidence>
<evidence type="ECO:0000313" key="12">
    <source>
        <dbReference type="RefSeq" id="XP_060673543.1"/>
    </source>
</evidence>
<dbReference type="RefSeq" id="XP_060673545.1">
    <property type="nucleotide sequence ID" value="XM_060817562.1"/>
</dbReference>
<feature type="domain" description="Disease resistance protein winged helix" evidence="8">
    <location>
        <begin position="430"/>
        <end position="501"/>
    </location>
</feature>
<dbReference type="RefSeq" id="XP_060673562.1">
    <property type="nucleotide sequence ID" value="XM_060817579.1"/>
</dbReference>
<dbReference type="InterPro" id="IPR058922">
    <property type="entry name" value="WHD_DRP"/>
</dbReference>
<evidence type="ECO:0000256" key="2">
    <source>
        <dbReference type="ARBA" id="ARBA00022737"/>
    </source>
</evidence>
<keyword evidence="10" id="KW-1185">Reference proteome</keyword>
<dbReference type="RefSeq" id="XP_060673568.1">
    <property type="nucleotide sequence ID" value="XM_060817585.1"/>
</dbReference>
<gene>
    <name evidence="11 12 13 14 15 16 17 18 19 20 21 22 23 24 25 26 27 28 29 30 31 32 33 34 35 36 37 38 39 40 41 42 43 44 45 46 47 48 49 50 51 52" type="primary">LOC112490010</name>
</gene>
<evidence type="ECO:0000313" key="37">
    <source>
        <dbReference type="RefSeq" id="XP_060673568.1"/>
    </source>
</evidence>
<evidence type="ECO:0000313" key="45">
    <source>
        <dbReference type="RefSeq" id="XP_060673576.1"/>
    </source>
</evidence>
<accession>A0ABM4AA02</accession>
<evidence type="ECO:0000313" key="16">
    <source>
        <dbReference type="RefSeq" id="XP_060673547.1"/>
    </source>
</evidence>
<dbReference type="Gene3D" id="3.40.50.300">
    <property type="entry name" value="P-loop containing nucleotide triphosphate hydrolases"/>
    <property type="match status" value="1"/>
</dbReference>
<evidence type="ECO:0000313" key="22">
    <source>
        <dbReference type="RefSeq" id="XP_060673553.1"/>
    </source>
</evidence>
<dbReference type="RefSeq" id="XP_060673570.1">
    <property type="nucleotide sequence ID" value="XM_060817587.1"/>
</dbReference>
<dbReference type="SUPFAM" id="SSF52047">
    <property type="entry name" value="RNI-like"/>
    <property type="match status" value="1"/>
</dbReference>
<dbReference type="InterPro" id="IPR042197">
    <property type="entry name" value="Apaf_helical"/>
</dbReference>
<sequence>MAENILFSIAEAIVGKLGSFALKEIGLLWGVKNDLRKLNSTMSTIKDVLLDAEEKQTHNHQVRGWLTKLQVIVYDADDLVDKFDFEALRRRVMPGNKMRKQVCIFFSSSNQLAFALKMGHRIKEIRESLDEIRIQRDFHLDKRVEETKSVSAKARETYSFVREEEVIGRDDERMKILQLLLQDDETKENVSTITIVGIGGLGKTTLAQLVFNDAMVQKHFEPRLWVCVSNVFEMRPIVGNIIKSATNSSPDQHLAMDQLQNLLRKQIDGKRYFLVLDDVWNEDRKKWLELKSLLMGGARGSRILVTTRSENVAKLSHTLDDQPFKLNGLENDKSWSLFSKMAFRQVQDLNNPKIVDLGKAILEKCKGVPLAIKTIGSILYFKNPETEWSFFRDNELAKVTQQEDDIIPTLKLSYNHLPSYLKHCFAYCSLFPKDHEFDVQMLIHLWMAQGFIKADQNQFPEDIGYGYFLDLLWRSFFQEGKKDGFGNIRRCKMHDLMHDLAMSVAGTSSVLINKGSISSSENLFHVSFDFSLGGTEFLTSVSPLLKHHYKLRTLFVLPTYLGHEQDLTLINCMENCLKFKLLRALDLNRFYSIEKLPNSFGELKHLRYLDLSNFENIQKLPNSITNLHNLQTLNLAECEELSSLPRDMHKLVSLRHLLLDECSSLSHMPSRLGELTCLHTLSRFVLPGHDVSQLRPRNKSIGEVGELRNLNSLRGKLSIENLRPDIDESDTANLQEKQHLQELKLWYLKFEEDHFVEKYEKSLELLRPHPNLKALRVYGYLGVGFASWVKSLTNLVSLRLYGCTKCRHLPALHELPHLQKLTLEDLDCLEYIDDDQNTATSCDIIPFFPSLKVLFILWCPKLTSMPLFPSLERLVLHDTSSKPLRGTMMMAHKEASSGASPSSSFQSLSKLVEMTILDIDDLQSLPQEGVAYLSSLQSLQILGCPNLTSLPESIGNLSSLRSLEIGSCPNLTSLPESIGNLSSLRSLQISYCPKLTSLPEGQMLRALMKLSIKRCPMLQQRYNNTSGVDWPKIAHIPNVEFE</sequence>
<evidence type="ECO:0000256" key="4">
    <source>
        <dbReference type="ARBA" id="ARBA00022821"/>
    </source>
</evidence>
<keyword evidence="5" id="KW-0067">ATP-binding</keyword>
<dbReference type="Gene3D" id="1.20.5.4130">
    <property type="match status" value="1"/>
</dbReference>
<dbReference type="RefSeq" id="XP_060673554.1">
    <property type="nucleotide sequence ID" value="XM_060817571.1"/>
</dbReference>
<evidence type="ECO:0000313" key="28">
    <source>
        <dbReference type="RefSeq" id="XP_060673559.1"/>
    </source>
</evidence>
<evidence type="ECO:0000313" key="31">
    <source>
        <dbReference type="RefSeq" id="XP_060673562.1"/>
    </source>
</evidence>
<evidence type="ECO:0000313" key="18">
    <source>
        <dbReference type="RefSeq" id="XP_060673549.1"/>
    </source>
</evidence>
<evidence type="ECO:0000313" key="51">
    <source>
        <dbReference type="RefSeq" id="XP_060673582.1"/>
    </source>
</evidence>
<dbReference type="CDD" id="cd14798">
    <property type="entry name" value="RX-CC_like"/>
    <property type="match status" value="1"/>
</dbReference>
<dbReference type="RefSeq" id="XP_060673552.1">
    <property type="nucleotide sequence ID" value="XM_060817569.1"/>
</dbReference>
<dbReference type="RefSeq" id="XP_060673555.1">
    <property type="nucleotide sequence ID" value="XM_060817572.1"/>
</dbReference>
<evidence type="ECO:0000313" key="35">
    <source>
        <dbReference type="RefSeq" id="XP_060673566.1"/>
    </source>
</evidence>
<dbReference type="RefSeq" id="XP_060673564.1">
    <property type="nucleotide sequence ID" value="XM_060817581.1"/>
</dbReference>
<dbReference type="RefSeq" id="XP_060673546.1">
    <property type="nucleotide sequence ID" value="XM_060817563.1"/>
</dbReference>
<evidence type="ECO:0000313" key="30">
    <source>
        <dbReference type="RefSeq" id="XP_060673561.1"/>
    </source>
</evidence>
<evidence type="ECO:0000313" key="44">
    <source>
        <dbReference type="RefSeq" id="XP_060673575.1"/>
    </source>
</evidence>
<evidence type="ECO:0000313" key="19">
    <source>
        <dbReference type="RefSeq" id="XP_060673550.1"/>
    </source>
</evidence>
<evidence type="ECO:0000313" key="49">
    <source>
        <dbReference type="RefSeq" id="XP_060673580.1"/>
    </source>
</evidence>
<evidence type="ECO:0000313" key="33">
    <source>
        <dbReference type="RefSeq" id="XP_060673564.1"/>
    </source>
</evidence>
<dbReference type="RefSeq" id="XP_060673560.1">
    <property type="nucleotide sequence ID" value="XM_060817577.1"/>
</dbReference>
<evidence type="ECO:0000313" key="43">
    <source>
        <dbReference type="RefSeq" id="XP_060673574.1"/>
    </source>
</evidence>
<feature type="domain" description="R13L1/DRL21-like LRR repeat region" evidence="9">
    <location>
        <begin position="705"/>
        <end position="825"/>
    </location>
</feature>
<evidence type="ECO:0000313" key="24">
    <source>
        <dbReference type="RefSeq" id="XP_060673555.1"/>
    </source>
</evidence>
<feature type="domain" description="NB-ARC" evidence="6">
    <location>
        <begin position="175"/>
        <end position="345"/>
    </location>
</feature>
<evidence type="ECO:0000313" key="36">
    <source>
        <dbReference type="RefSeq" id="XP_060673567.1"/>
    </source>
</evidence>
<evidence type="ECO:0000313" key="27">
    <source>
        <dbReference type="RefSeq" id="XP_060673558.1"/>
    </source>
</evidence>
<dbReference type="RefSeq" id="XP_060673548.1">
    <property type="nucleotide sequence ID" value="XM_060817565.1"/>
</dbReference>
<evidence type="ECO:0000313" key="21">
    <source>
        <dbReference type="RefSeq" id="XP_060673552.1"/>
    </source>
</evidence>
<dbReference type="RefSeq" id="XP_060673580.1">
    <property type="nucleotide sequence ID" value="XM_060817597.1"/>
</dbReference>
<name>A0ABM4AA02_ZIZJJ</name>
<evidence type="ECO:0000256" key="1">
    <source>
        <dbReference type="ARBA" id="ARBA00022614"/>
    </source>
</evidence>
<dbReference type="RefSeq" id="XP_060673558.1">
    <property type="nucleotide sequence ID" value="XM_060817575.1"/>
</dbReference>
<protein>
    <submittedName>
        <fullName evidence="11 12">Disease resistance protein RGA4</fullName>
    </submittedName>
</protein>
<dbReference type="RefSeq" id="XP_060673579.1">
    <property type="nucleotide sequence ID" value="XM_060817596.1"/>
</dbReference>
<dbReference type="RefSeq" id="XP_060673559.1">
    <property type="nucleotide sequence ID" value="XM_060817576.1"/>
</dbReference>
<dbReference type="RefSeq" id="XP_060673544.1">
    <property type="nucleotide sequence ID" value="XM_060817561.1"/>
</dbReference>
<dbReference type="InterPro" id="IPR038005">
    <property type="entry name" value="RX-like_CC"/>
</dbReference>
<dbReference type="RefSeq" id="XP_060673569.1">
    <property type="nucleotide sequence ID" value="XM_060817586.1"/>
</dbReference>
<dbReference type="RefSeq" id="XP_060673557.1">
    <property type="nucleotide sequence ID" value="XM_060817574.1"/>
</dbReference>
<dbReference type="Pfam" id="PF00931">
    <property type="entry name" value="NB-ARC"/>
    <property type="match status" value="1"/>
</dbReference>
<evidence type="ECO:0000313" key="25">
    <source>
        <dbReference type="RefSeq" id="XP_060673556.1"/>
    </source>
</evidence>
<dbReference type="RefSeq" id="XP_060673582.1">
    <property type="nucleotide sequence ID" value="XM_060817599.1"/>
</dbReference>
<dbReference type="SUPFAM" id="SSF52540">
    <property type="entry name" value="P-loop containing nucleoside triphosphate hydrolases"/>
    <property type="match status" value="1"/>
</dbReference>
<evidence type="ECO:0000256" key="3">
    <source>
        <dbReference type="ARBA" id="ARBA00022741"/>
    </source>
</evidence>
<dbReference type="RefSeq" id="XP_060673561.1">
    <property type="nucleotide sequence ID" value="XM_060817578.1"/>
</dbReference>
<reference evidence="11 12" key="1">
    <citation type="submission" date="2025-05" db="UniProtKB">
        <authorList>
            <consortium name="RefSeq"/>
        </authorList>
    </citation>
    <scope>IDENTIFICATION</scope>
    <source>
        <tissue evidence="11 12">Seedling</tissue>
    </source>
</reference>
<evidence type="ECO:0000313" key="20">
    <source>
        <dbReference type="RefSeq" id="XP_060673551.1"/>
    </source>
</evidence>
<dbReference type="RefSeq" id="XP_060673581.1">
    <property type="nucleotide sequence ID" value="XM_060817598.1"/>
</dbReference>
<dbReference type="RefSeq" id="XP_060673556.1">
    <property type="nucleotide sequence ID" value="XM_060817573.1"/>
</dbReference>
<dbReference type="PRINTS" id="PR00364">
    <property type="entry name" value="DISEASERSIST"/>
</dbReference>
<keyword evidence="1" id="KW-0433">Leucine-rich repeat</keyword>
<dbReference type="RefSeq" id="XP_060673574.1">
    <property type="nucleotide sequence ID" value="XM_060817591.1"/>
</dbReference>
<proteinExistence type="predicted"/>
<dbReference type="RefSeq" id="XP_060673567.1">
    <property type="nucleotide sequence ID" value="XM_060817584.1"/>
</dbReference>
<evidence type="ECO:0000313" key="39">
    <source>
        <dbReference type="RefSeq" id="XP_060673570.1"/>
    </source>
</evidence>
<keyword evidence="4" id="KW-0611">Plant defense</keyword>
<evidence type="ECO:0000313" key="40">
    <source>
        <dbReference type="RefSeq" id="XP_060673571.1"/>
    </source>
</evidence>
<dbReference type="RefSeq" id="XP_060673573.1">
    <property type="nucleotide sequence ID" value="XM_060817590.1"/>
</dbReference>
<dbReference type="Pfam" id="PF23559">
    <property type="entry name" value="WHD_DRP"/>
    <property type="match status" value="1"/>
</dbReference>
<evidence type="ECO:0000313" key="14">
    <source>
        <dbReference type="RefSeq" id="XP_060673545.1"/>
    </source>
</evidence>
<organism evidence="10 19">
    <name type="scientific">Ziziphus jujuba</name>
    <name type="common">Chinese jujube</name>
    <name type="synonym">Ziziphus sativa</name>
    <dbReference type="NCBI Taxonomy" id="326968"/>
    <lineage>
        <taxon>Eukaryota</taxon>
        <taxon>Viridiplantae</taxon>
        <taxon>Streptophyta</taxon>
        <taxon>Embryophyta</taxon>
        <taxon>Tracheophyta</taxon>
        <taxon>Spermatophyta</taxon>
        <taxon>Magnoliopsida</taxon>
        <taxon>eudicotyledons</taxon>
        <taxon>Gunneridae</taxon>
        <taxon>Pentapetalae</taxon>
        <taxon>rosids</taxon>
        <taxon>fabids</taxon>
        <taxon>Rosales</taxon>
        <taxon>Rhamnaceae</taxon>
        <taxon>Paliureae</taxon>
        <taxon>Ziziphus</taxon>
    </lineage>
</organism>
<evidence type="ECO:0000313" key="41">
    <source>
        <dbReference type="RefSeq" id="XP_060673572.1"/>
    </source>
</evidence>
<evidence type="ECO:0000313" key="52">
    <source>
        <dbReference type="RefSeq" id="XP_060673583.1"/>
    </source>
</evidence>
<evidence type="ECO:0000256" key="5">
    <source>
        <dbReference type="ARBA" id="ARBA00022840"/>
    </source>
</evidence>
<dbReference type="RefSeq" id="XP_060673578.1">
    <property type="nucleotide sequence ID" value="XM_060817595.1"/>
</dbReference>
<dbReference type="RefSeq" id="XP_060673549.1">
    <property type="nucleotide sequence ID" value="XM_060817566.1"/>
</dbReference>
<dbReference type="Gene3D" id="3.80.10.10">
    <property type="entry name" value="Ribonuclease Inhibitor"/>
    <property type="match status" value="3"/>
</dbReference>
<dbReference type="RefSeq" id="XP_060673566.1">
    <property type="nucleotide sequence ID" value="XM_060817583.1"/>
</dbReference>
<evidence type="ECO:0000313" key="13">
    <source>
        <dbReference type="RefSeq" id="XP_060673544.1"/>
    </source>
</evidence>
<dbReference type="RefSeq" id="XP_060673563.1">
    <property type="nucleotide sequence ID" value="XM_060817580.1"/>
</dbReference>
<dbReference type="SUPFAM" id="SSF52058">
    <property type="entry name" value="L domain-like"/>
    <property type="match status" value="1"/>
</dbReference>
<dbReference type="Pfam" id="PF25019">
    <property type="entry name" value="LRR_R13L1-DRL21"/>
    <property type="match status" value="1"/>
</dbReference>
<dbReference type="Gene3D" id="1.10.8.430">
    <property type="entry name" value="Helical domain of apoptotic protease-activating factors"/>
    <property type="match status" value="1"/>
</dbReference>
<dbReference type="RefSeq" id="XP_060673547.1">
    <property type="nucleotide sequence ID" value="XM_060817564.1"/>
</dbReference>
<evidence type="ECO:0000313" key="11">
    <source>
        <dbReference type="RefSeq" id="XP_060673542.1"/>
    </source>
</evidence>
<dbReference type="RefSeq" id="XP_060673575.1">
    <property type="nucleotide sequence ID" value="XM_060817592.1"/>
</dbReference>
<dbReference type="RefSeq" id="XP_060673577.1">
    <property type="nucleotide sequence ID" value="XM_060817594.1"/>
</dbReference>
<evidence type="ECO:0000313" key="50">
    <source>
        <dbReference type="RefSeq" id="XP_060673581.1"/>
    </source>
</evidence>
<dbReference type="RefSeq" id="XP_060673551.1">
    <property type="nucleotide sequence ID" value="XM_060817568.1"/>
</dbReference>
<dbReference type="Proteomes" id="UP001652623">
    <property type="component" value="Chromosome 5"/>
</dbReference>
<evidence type="ECO:0000313" key="23">
    <source>
        <dbReference type="RefSeq" id="XP_060673554.1"/>
    </source>
</evidence>
<dbReference type="RefSeq" id="XP_060673550.1">
    <property type="nucleotide sequence ID" value="XM_060817567.1"/>
</dbReference>
<dbReference type="Gene3D" id="1.10.10.10">
    <property type="entry name" value="Winged helix-like DNA-binding domain superfamily/Winged helix DNA-binding domain"/>
    <property type="match status" value="1"/>
</dbReference>
<dbReference type="RefSeq" id="XP_060673553.1">
    <property type="nucleotide sequence ID" value="XM_060817570.1"/>
</dbReference>
<evidence type="ECO:0000313" key="29">
    <source>
        <dbReference type="RefSeq" id="XP_060673560.1"/>
    </source>
</evidence>
<evidence type="ECO:0000259" key="9">
    <source>
        <dbReference type="Pfam" id="PF25019"/>
    </source>
</evidence>
<dbReference type="RefSeq" id="XP_060673572.1">
    <property type="nucleotide sequence ID" value="XM_060817589.1"/>
</dbReference>
<dbReference type="Pfam" id="PF18052">
    <property type="entry name" value="Rx_N"/>
    <property type="match status" value="1"/>
</dbReference>